<keyword evidence="2" id="KW-0143">Chaperone</keyword>
<dbReference type="InterPro" id="IPR001623">
    <property type="entry name" value="DnaJ_domain"/>
</dbReference>
<dbReference type="STRING" id="145388.A0A0D2JKW4"/>
<dbReference type="OrthoDB" id="448954at2759"/>
<evidence type="ECO:0000256" key="2">
    <source>
        <dbReference type="ARBA" id="ARBA00023186"/>
    </source>
</evidence>
<protein>
    <submittedName>
        <fullName evidence="4">Putative Co-chaperone protein hscB like protein</fullName>
    </submittedName>
</protein>
<accession>A0A0D2JKW4</accession>
<comment type="similarity">
    <text evidence="1">Belongs to the HscB family.</text>
</comment>
<gene>
    <name evidence="4" type="ORF">MNEG_8060</name>
</gene>
<evidence type="ECO:0000259" key="3">
    <source>
        <dbReference type="Pfam" id="PF07743"/>
    </source>
</evidence>
<dbReference type="InterPro" id="IPR004640">
    <property type="entry name" value="HscB"/>
</dbReference>
<dbReference type="InterPro" id="IPR036869">
    <property type="entry name" value="J_dom_sf"/>
</dbReference>
<sequence length="167" mass="18685">MGLLALQRWSFYKQPTFDIDEASLERRYKLLQWTLHPDKAVSRTAEEQDFSAGHASQINQAYGVLRRSLSRANYLLMLAGVPAGDHFEGTLEDPELLMEVMEARERVEGTSDPSELRELLAANRSDQRRVEGQLSAAFGAGDTARAAALVAQLTYYVRLEEAIVAKL</sequence>
<dbReference type="NCBIfam" id="TIGR00714">
    <property type="entry name" value="hscB"/>
    <property type="match status" value="1"/>
</dbReference>
<dbReference type="InterPro" id="IPR036386">
    <property type="entry name" value="HscB_C_sf"/>
</dbReference>
<proteinExistence type="inferred from homology"/>
<dbReference type="Gene3D" id="1.20.1280.20">
    <property type="entry name" value="HscB, C-terminal domain"/>
    <property type="match status" value="1"/>
</dbReference>
<dbReference type="PANTHER" id="PTHR14021:SF15">
    <property type="entry name" value="IRON-SULFUR CLUSTER CO-CHAPERONE PROTEIN HSCB"/>
    <property type="match status" value="1"/>
</dbReference>
<dbReference type="PANTHER" id="PTHR14021">
    <property type="entry name" value="IRON-SULFUR CLUSTER CO-CHAPERONE PROTEIN HSCB"/>
    <property type="match status" value="1"/>
</dbReference>
<evidence type="ECO:0000256" key="1">
    <source>
        <dbReference type="ARBA" id="ARBA00010476"/>
    </source>
</evidence>
<dbReference type="Pfam" id="PF07743">
    <property type="entry name" value="HSCB_C"/>
    <property type="match status" value="1"/>
</dbReference>
<reference evidence="4 5" key="1">
    <citation type="journal article" date="2013" name="BMC Genomics">
        <title>Reconstruction of the lipid metabolism for the microalga Monoraphidium neglectum from its genome sequence reveals characteristics suitable for biofuel production.</title>
        <authorList>
            <person name="Bogen C."/>
            <person name="Al-Dilaimi A."/>
            <person name="Albersmeier A."/>
            <person name="Wichmann J."/>
            <person name="Grundmann M."/>
            <person name="Rupp O."/>
            <person name="Lauersen K.J."/>
            <person name="Blifernez-Klassen O."/>
            <person name="Kalinowski J."/>
            <person name="Goesmann A."/>
            <person name="Mussgnug J.H."/>
            <person name="Kruse O."/>
        </authorList>
    </citation>
    <scope>NUCLEOTIDE SEQUENCE [LARGE SCALE GENOMIC DNA]</scope>
    <source>
        <strain evidence="4 5">SAG 48.87</strain>
    </source>
</reference>
<name>A0A0D2JKW4_9CHLO</name>
<dbReference type="SUPFAM" id="SSF47144">
    <property type="entry name" value="HSC20 (HSCB), C-terminal oligomerisation domain"/>
    <property type="match status" value="1"/>
</dbReference>
<dbReference type="SUPFAM" id="SSF46565">
    <property type="entry name" value="Chaperone J-domain"/>
    <property type="match status" value="1"/>
</dbReference>
<feature type="domain" description="Co-chaperone HscB C-terminal oligomerisation" evidence="3">
    <location>
        <begin position="92"/>
        <end position="163"/>
    </location>
</feature>
<dbReference type="Gene3D" id="1.10.287.110">
    <property type="entry name" value="DnaJ domain"/>
    <property type="match status" value="1"/>
</dbReference>
<organism evidence="4 5">
    <name type="scientific">Monoraphidium neglectum</name>
    <dbReference type="NCBI Taxonomy" id="145388"/>
    <lineage>
        <taxon>Eukaryota</taxon>
        <taxon>Viridiplantae</taxon>
        <taxon>Chlorophyta</taxon>
        <taxon>core chlorophytes</taxon>
        <taxon>Chlorophyceae</taxon>
        <taxon>CS clade</taxon>
        <taxon>Sphaeropleales</taxon>
        <taxon>Selenastraceae</taxon>
        <taxon>Monoraphidium</taxon>
    </lineage>
</organism>
<keyword evidence="5" id="KW-1185">Reference proteome</keyword>
<dbReference type="GO" id="GO:0044571">
    <property type="term" value="P:[2Fe-2S] cluster assembly"/>
    <property type="evidence" value="ECO:0007669"/>
    <property type="project" value="InterPro"/>
</dbReference>
<dbReference type="RefSeq" id="XP_013898922.1">
    <property type="nucleotide sequence ID" value="XM_014043468.1"/>
</dbReference>
<dbReference type="CDD" id="cd06257">
    <property type="entry name" value="DnaJ"/>
    <property type="match status" value="1"/>
</dbReference>
<evidence type="ECO:0000313" key="4">
    <source>
        <dbReference type="EMBL" id="KIY99902.1"/>
    </source>
</evidence>
<dbReference type="GO" id="GO:0051087">
    <property type="term" value="F:protein-folding chaperone binding"/>
    <property type="evidence" value="ECO:0007669"/>
    <property type="project" value="InterPro"/>
</dbReference>
<dbReference type="GeneID" id="25740936"/>
<dbReference type="Proteomes" id="UP000054498">
    <property type="component" value="Unassembled WGS sequence"/>
</dbReference>
<dbReference type="InterPro" id="IPR009073">
    <property type="entry name" value="HscB_oligo_C"/>
</dbReference>
<dbReference type="EMBL" id="KK101709">
    <property type="protein sequence ID" value="KIY99902.1"/>
    <property type="molecule type" value="Genomic_DNA"/>
</dbReference>
<dbReference type="KEGG" id="mng:MNEG_8060"/>
<dbReference type="GO" id="GO:0001671">
    <property type="term" value="F:ATPase activator activity"/>
    <property type="evidence" value="ECO:0007669"/>
    <property type="project" value="InterPro"/>
</dbReference>
<evidence type="ECO:0000313" key="5">
    <source>
        <dbReference type="Proteomes" id="UP000054498"/>
    </source>
</evidence>
<dbReference type="AlphaFoldDB" id="A0A0D2JKW4"/>
<dbReference type="GO" id="GO:0051259">
    <property type="term" value="P:protein complex oligomerization"/>
    <property type="evidence" value="ECO:0007669"/>
    <property type="project" value="InterPro"/>
</dbReference>